<dbReference type="InterPro" id="IPR001989">
    <property type="entry name" value="Radical_activat_CS"/>
</dbReference>
<evidence type="ECO:0000256" key="8">
    <source>
        <dbReference type="ARBA" id="ARBA00023002"/>
    </source>
</evidence>
<comment type="function">
    <text evidence="2 12">Activation of anaerobic ribonucleoside-triphosphate reductase under anaerobic conditions by generation of an organic free radical, using S-adenosylmethionine and reduced flavodoxin as cosubstrates to produce 5'-deoxy-adenosine.</text>
</comment>
<gene>
    <name evidence="13" type="primary">nrdG</name>
    <name evidence="13" type="ORF">H9647_09720</name>
</gene>
<name>A0ABR8SXW7_9BACL</name>
<evidence type="ECO:0000256" key="6">
    <source>
        <dbReference type="ARBA" id="ARBA00022691"/>
    </source>
</evidence>
<dbReference type="SUPFAM" id="SSF102114">
    <property type="entry name" value="Radical SAM enzymes"/>
    <property type="match status" value="1"/>
</dbReference>
<dbReference type="PROSITE" id="PS01087">
    <property type="entry name" value="RADICAL_ACTIVATING"/>
    <property type="match status" value="1"/>
</dbReference>
<comment type="caution">
    <text evidence="13">The sequence shown here is derived from an EMBL/GenBank/DDBJ whole genome shotgun (WGS) entry which is preliminary data.</text>
</comment>
<dbReference type="EC" id="1.97.1.-" evidence="12"/>
<evidence type="ECO:0000256" key="2">
    <source>
        <dbReference type="ARBA" id="ARBA00003852"/>
    </source>
</evidence>
<dbReference type="PANTHER" id="PTHR30352:SF2">
    <property type="entry name" value="ANAEROBIC RIBONUCLEOSIDE-TRIPHOSPHATE REDUCTASE-ACTIVATING PROTEIN"/>
    <property type="match status" value="1"/>
</dbReference>
<keyword evidence="8 12" id="KW-0560">Oxidoreductase</keyword>
<keyword evidence="6" id="KW-0949">S-adenosyl-L-methionine</keyword>
<proteinExistence type="inferred from homology"/>
<keyword evidence="9" id="KW-0408">Iron</keyword>
<organism evidence="13 14">
    <name type="scientific">Paenibacillus gallinarum</name>
    <dbReference type="NCBI Taxonomy" id="2762232"/>
    <lineage>
        <taxon>Bacteria</taxon>
        <taxon>Bacillati</taxon>
        <taxon>Bacillota</taxon>
        <taxon>Bacilli</taxon>
        <taxon>Bacillales</taxon>
        <taxon>Paenibacillaceae</taxon>
        <taxon>Paenibacillus</taxon>
    </lineage>
</organism>
<dbReference type="SFLD" id="SFLDS00029">
    <property type="entry name" value="Radical_SAM"/>
    <property type="match status" value="1"/>
</dbReference>
<dbReference type="NCBIfam" id="TIGR02491">
    <property type="entry name" value="NrdG"/>
    <property type="match status" value="1"/>
</dbReference>
<dbReference type="InterPro" id="IPR007197">
    <property type="entry name" value="rSAM"/>
</dbReference>
<dbReference type="InterPro" id="IPR058240">
    <property type="entry name" value="rSAM_sf"/>
</dbReference>
<reference evidence="13 14" key="1">
    <citation type="submission" date="2020-08" db="EMBL/GenBank/DDBJ databases">
        <title>A Genomic Blueprint of the Chicken Gut Microbiome.</title>
        <authorList>
            <person name="Gilroy R."/>
            <person name="Ravi A."/>
            <person name="Getino M."/>
            <person name="Pursley I."/>
            <person name="Horton D.L."/>
            <person name="Alikhan N.-F."/>
            <person name="Baker D."/>
            <person name="Gharbi K."/>
            <person name="Hall N."/>
            <person name="Watson M."/>
            <person name="Adriaenssens E.M."/>
            <person name="Foster-Nyarko E."/>
            <person name="Jarju S."/>
            <person name="Secka A."/>
            <person name="Antonio M."/>
            <person name="Oren A."/>
            <person name="Chaudhuri R."/>
            <person name="La Ragione R.M."/>
            <person name="Hildebrand F."/>
            <person name="Pallen M.J."/>
        </authorList>
    </citation>
    <scope>NUCLEOTIDE SEQUENCE [LARGE SCALE GENOMIC DNA]</scope>
    <source>
        <strain evidence="13 14">Sa2BVA9</strain>
    </source>
</reference>
<dbReference type="PANTHER" id="PTHR30352">
    <property type="entry name" value="PYRUVATE FORMATE-LYASE-ACTIVATING ENZYME"/>
    <property type="match status" value="1"/>
</dbReference>
<dbReference type="Proteomes" id="UP000608071">
    <property type="component" value="Unassembled WGS sequence"/>
</dbReference>
<dbReference type="Pfam" id="PF13353">
    <property type="entry name" value="Fer4_12"/>
    <property type="match status" value="1"/>
</dbReference>
<evidence type="ECO:0000313" key="14">
    <source>
        <dbReference type="Proteomes" id="UP000608071"/>
    </source>
</evidence>
<keyword evidence="5" id="KW-0004">4Fe-4S</keyword>
<keyword evidence="10" id="KW-0411">Iron-sulfur</keyword>
<dbReference type="InterPro" id="IPR034457">
    <property type="entry name" value="Organic_radical-activating"/>
</dbReference>
<keyword evidence="7" id="KW-0479">Metal-binding</keyword>
<comment type="similarity">
    <text evidence="3 12">Belongs to the organic radical-activating enzymes family.</text>
</comment>
<keyword evidence="14" id="KW-1185">Reference proteome</keyword>
<evidence type="ECO:0000256" key="5">
    <source>
        <dbReference type="ARBA" id="ARBA00022485"/>
    </source>
</evidence>
<protein>
    <recommendedName>
        <fullName evidence="4 12">Anaerobic ribonucleoside-triphosphate reductase-activating protein</fullName>
        <ecNumber evidence="12">1.97.1.-</ecNumber>
    </recommendedName>
</protein>
<comment type="cofactor">
    <cofactor evidence="1">
        <name>[4Fe-4S] cluster</name>
        <dbReference type="ChEBI" id="CHEBI:49883"/>
    </cofactor>
</comment>
<dbReference type="SFLD" id="SFLDF00299">
    <property type="entry name" value="anaerobic_ribonucleoside-triph"/>
    <property type="match status" value="1"/>
</dbReference>
<evidence type="ECO:0000256" key="4">
    <source>
        <dbReference type="ARBA" id="ARBA00014281"/>
    </source>
</evidence>
<dbReference type="EMBL" id="JACSQL010000003">
    <property type="protein sequence ID" value="MBD7968342.1"/>
    <property type="molecule type" value="Genomic_DNA"/>
</dbReference>
<dbReference type="SFLD" id="SFLDG01066">
    <property type="entry name" value="organic_radical-activating_enz"/>
    <property type="match status" value="1"/>
</dbReference>
<dbReference type="RefSeq" id="WP_191799581.1">
    <property type="nucleotide sequence ID" value="NZ_JACSQL010000003.1"/>
</dbReference>
<evidence type="ECO:0000256" key="3">
    <source>
        <dbReference type="ARBA" id="ARBA00009777"/>
    </source>
</evidence>
<dbReference type="InterPro" id="IPR013785">
    <property type="entry name" value="Aldolase_TIM"/>
</dbReference>
<dbReference type="SFLD" id="SFLDG01063">
    <property type="entry name" value="activating_enzymes__group_1"/>
    <property type="match status" value="1"/>
</dbReference>
<accession>A0ABR8SXW7</accession>
<evidence type="ECO:0000256" key="1">
    <source>
        <dbReference type="ARBA" id="ARBA00001966"/>
    </source>
</evidence>
<evidence type="ECO:0000313" key="13">
    <source>
        <dbReference type="EMBL" id="MBD7968342.1"/>
    </source>
</evidence>
<evidence type="ECO:0000256" key="7">
    <source>
        <dbReference type="ARBA" id="ARBA00022723"/>
    </source>
</evidence>
<dbReference type="Gene3D" id="3.20.20.70">
    <property type="entry name" value="Aldolase class I"/>
    <property type="match status" value="1"/>
</dbReference>
<evidence type="ECO:0000256" key="10">
    <source>
        <dbReference type="ARBA" id="ARBA00023014"/>
    </source>
</evidence>
<evidence type="ECO:0000256" key="9">
    <source>
        <dbReference type="ARBA" id="ARBA00023004"/>
    </source>
</evidence>
<comment type="catalytic activity">
    <reaction evidence="11">
        <text>glycyl-[protein] + reduced [flavodoxin] + S-adenosyl-L-methionine = glycin-2-yl radical-[protein] + semiquinone [flavodoxin] + 5'-deoxyadenosine + L-methionine + H(+)</text>
        <dbReference type="Rhea" id="RHEA:61976"/>
        <dbReference type="Rhea" id="RHEA-COMP:10622"/>
        <dbReference type="Rhea" id="RHEA-COMP:14480"/>
        <dbReference type="Rhea" id="RHEA-COMP:15993"/>
        <dbReference type="Rhea" id="RHEA-COMP:15994"/>
        <dbReference type="ChEBI" id="CHEBI:15378"/>
        <dbReference type="ChEBI" id="CHEBI:17319"/>
        <dbReference type="ChEBI" id="CHEBI:29947"/>
        <dbReference type="ChEBI" id="CHEBI:32722"/>
        <dbReference type="ChEBI" id="CHEBI:57618"/>
        <dbReference type="ChEBI" id="CHEBI:57844"/>
        <dbReference type="ChEBI" id="CHEBI:59789"/>
        <dbReference type="ChEBI" id="CHEBI:140311"/>
    </reaction>
</comment>
<evidence type="ECO:0000256" key="12">
    <source>
        <dbReference type="PIRNR" id="PIRNR000368"/>
    </source>
</evidence>
<evidence type="ECO:0000256" key="11">
    <source>
        <dbReference type="ARBA" id="ARBA00047365"/>
    </source>
</evidence>
<dbReference type="InterPro" id="IPR012837">
    <property type="entry name" value="NrdG"/>
</dbReference>
<dbReference type="PIRSF" id="PIRSF000368">
    <property type="entry name" value="NrdG"/>
    <property type="match status" value="1"/>
</dbReference>
<sequence length="167" mass="18624">MIPLHICGYIPESINEGAGLRAVVFISGCKHACPGCFNPSSWNFRAGKPFTEEEQLRIIQEIADNPLLDGLTLCGGDPFFSAPACTAFVRKYKELCPEKTLWAYTGFVYEKLLEDPDMRSLAELCDVIIDGPFQMELKDTTLLFRGSRNQRIIDVQASLSQDTVITL</sequence>